<evidence type="ECO:0000313" key="2">
    <source>
        <dbReference type="EMBL" id="CZS99508.1"/>
    </source>
</evidence>
<dbReference type="EMBL" id="FJUX01000041">
    <property type="protein sequence ID" value="CZS99508.1"/>
    <property type="molecule type" value="Genomic_DNA"/>
</dbReference>
<name>A0A1E1KN94_9HELO</name>
<proteinExistence type="predicted"/>
<evidence type="ECO:0000313" key="3">
    <source>
        <dbReference type="Proteomes" id="UP000178912"/>
    </source>
</evidence>
<dbReference type="AlphaFoldDB" id="A0A1E1KN94"/>
<sequence length="126" mass="14322">MALYRLLIIIIISIMRPIVIDLYNRGVDQLRIYGPNSYLSNYASYYSCDYLKGGRWICEGAFNIVRLVYVLTNIITVMSKTAMDYETTSQAKKKASKSNKPNLYLLNASEDISTLLLLGIKVPELL</sequence>
<protein>
    <submittedName>
        <fullName evidence="2">Uncharacterized protein</fullName>
    </submittedName>
</protein>
<feature type="signal peptide" evidence="1">
    <location>
        <begin position="1"/>
        <end position="21"/>
    </location>
</feature>
<keyword evidence="3" id="KW-1185">Reference proteome</keyword>
<keyword evidence="1" id="KW-0732">Signal</keyword>
<evidence type="ECO:0000256" key="1">
    <source>
        <dbReference type="SAM" id="SignalP"/>
    </source>
</evidence>
<reference evidence="3" key="1">
    <citation type="submission" date="2016-03" db="EMBL/GenBank/DDBJ databases">
        <authorList>
            <person name="Guldener U."/>
        </authorList>
    </citation>
    <scope>NUCLEOTIDE SEQUENCE [LARGE SCALE GENOMIC DNA]</scope>
    <source>
        <strain evidence="3">04CH-RAC-A.6.1</strain>
    </source>
</reference>
<accession>A0A1E1KN94</accession>
<dbReference type="Proteomes" id="UP000178912">
    <property type="component" value="Unassembled WGS sequence"/>
</dbReference>
<gene>
    <name evidence="2" type="ORF">RAG0_07875</name>
</gene>
<feature type="chain" id="PRO_5009446169" evidence="1">
    <location>
        <begin position="22"/>
        <end position="126"/>
    </location>
</feature>
<organism evidence="2 3">
    <name type="scientific">Rhynchosporium agropyri</name>
    <dbReference type="NCBI Taxonomy" id="914238"/>
    <lineage>
        <taxon>Eukaryota</taxon>
        <taxon>Fungi</taxon>
        <taxon>Dikarya</taxon>
        <taxon>Ascomycota</taxon>
        <taxon>Pezizomycotina</taxon>
        <taxon>Leotiomycetes</taxon>
        <taxon>Helotiales</taxon>
        <taxon>Ploettnerulaceae</taxon>
        <taxon>Rhynchosporium</taxon>
    </lineage>
</organism>